<keyword evidence="3" id="KW-1185">Reference proteome</keyword>
<name>A0A4Y2QHY1_ARAVE</name>
<proteinExistence type="predicted"/>
<dbReference type="SUPFAM" id="SSF53098">
    <property type="entry name" value="Ribonuclease H-like"/>
    <property type="match status" value="1"/>
</dbReference>
<sequence length="157" mass="17044">MALAPLNLIQPTDLTVTSSPEVSNTQKNRARSKSEKSQKLKQAKRGLSQKDLPAKLKKSAHQNSVALGLADRGIVHKDLPSIFGGVPSPRSQTSFIRRGCGVVFPSDTLSYRLHNGCSVFTAELVAIFCALQEISPSSQRNFIIYTDSMSALETLSL</sequence>
<dbReference type="GO" id="GO:0003676">
    <property type="term" value="F:nucleic acid binding"/>
    <property type="evidence" value="ECO:0007669"/>
    <property type="project" value="InterPro"/>
</dbReference>
<feature type="compositionally biased region" description="Polar residues" evidence="1">
    <location>
        <begin position="15"/>
        <end position="27"/>
    </location>
</feature>
<evidence type="ECO:0000256" key="1">
    <source>
        <dbReference type="SAM" id="MobiDB-lite"/>
    </source>
</evidence>
<dbReference type="Gene3D" id="3.30.420.10">
    <property type="entry name" value="Ribonuclease H-like superfamily/Ribonuclease H"/>
    <property type="match status" value="1"/>
</dbReference>
<dbReference type="InterPro" id="IPR036397">
    <property type="entry name" value="RNaseH_sf"/>
</dbReference>
<dbReference type="OrthoDB" id="411871at2759"/>
<gene>
    <name evidence="2" type="ORF">AVEN_213281_1</name>
</gene>
<dbReference type="Proteomes" id="UP000499080">
    <property type="component" value="Unassembled WGS sequence"/>
</dbReference>
<reference evidence="2 3" key="1">
    <citation type="journal article" date="2019" name="Sci. Rep.">
        <title>Orb-weaving spider Araneus ventricosus genome elucidates the spidroin gene catalogue.</title>
        <authorList>
            <person name="Kono N."/>
            <person name="Nakamura H."/>
            <person name="Ohtoshi R."/>
            <person name="Moran D.A.P."/>
            <person name="Shinohara A."/>
            <person name="Yoshida Y."/>
            <person name="Fujiwara M."/>
            <person name="Mori M."/>
            <person name="Tomita M."/>
            <person name="Arakawa K."/>
        </authorList>
    </citation>
    <scope>NUCLEOTIDE SEQUENCE [LARGE SCALE GENOMIC DNA]</scope>
</reference>
<dbReference type="InterPro" id="IPR012337">
    <property type="entry name" value="RNaseH-like_sf"/>
</dbReference>
<evidence type="ECO:0000313" key="3">
    <source>
        <dbReference type="Proteomes" id="UP000499080"/>
    </source>
</evidence>
<accession>A0A4Y2QHY1</accession>
<dbReference type="EMBL" id="BGPR01013936">
    <property type="protein sequence ID" value="GBN62913.1"/>
    <property type="molecule type" value="Genomic_DNA"/>
</dbReference>
<protein>
    <submittedName>
        <fullName evidence="2">Uncharacterized protein</fullName>
    </submittedName>
</protein>
<comment type="caution">
    <text evidence="2">The sequence shown here is derived from an EMBL/GenBank/DDBJ whole genome shotgun (WGS) entry which is preliminary data.</text>
</comment>
<organism evidence="2 3">
    <name type="scientific">Araneus ventricosus</name>
    <name type="common">Orbweaver spider</name>
    <name type="synonym">Epeira ventricosa</name>
    <dbReference type="NCBI Taxonomy" id="182803"/>
    <lineage>
        <taxon>Eukaryota</taxon>
        <taxon>Metazoa</taxon>
        <taxon>Ecdysozoa</taxon>
        <taxon>Arthropoda</taxon>
        <taxon>Chelicerata</taxon>
        <taxon>Arachnida</taxon>
        <taxon>Araneae</taxon>
        <taxon>Araneomorphae</taxon>
        <taxon>Entelegynae</taxon>
        <taxon>Araneoidea</taxon>
        <taxon>Araneidae</taxon>
        <taxon>Araneus</taxon>
    </lineage>
</organism>
<evidence type="ECO:0000313" key="2">
    <source>
        <dbReference type="EMBL" id="GBN62913.1"/>
    </source>
</evidence>
<dbReference type="AlphaFoldDB" id="A0A4Y2QHY1"/>
<feature type="region of interest" description="Disordered" evidence="1">
    <location>
        <begin position="15"/>
        <end position="60"/>
    </location>
</feature>